<gene>
    <name evidence="1" type="ORF">SDC9_146591</name>
</gene>
<protein>
    <submittedName>
        <fullName evidence="1">Uncharacterized protein</fullName>
    </submittedName>
</protein>
<dbReference type="AlphaFoldDB" id="A0A645EC31"/>
<accession>A0A645EC31</accession>
<evidence type="ECO:0000313" key="1">
    <source>
        <dbReference type="EMBL" id="MPM99400.1"/>
    </source>
</evidence>
<organism evidence="1">
    <name type="scientific">bioreactor metagenome</name>
    <dbReference type="NCBI Taxonomy" id="1076179"/>
    <lineage>
        <taxon>unclassified sequences</taxon>
        <taxon>metagenomes</taxon>
        <taxon>ecological metagenomes</taxon>
    </lineage>
</organism>
<comment type="caution">
    <text evidence="1">The sequence shown here is derived from an EMBL/GenBank/DDBJ whole genome shotgun (WGS) entry which is preliminary data.</text>
</comment>
<sequence>MRLLILPKLVFACPSTPNVSGNATFTFPLTELASTFLNEFSVNVKRTSPLTNDTETFSGVVAMVTVPLTVSMIESKI</sequence>
<dbReference type="EMBL" id="VSSQ01045495">
    <property type="protein sequence ID" value="MPM99400.1"/>
    <property type="molecule type" value="Genomic_DNA"/>
</dbReference>
<reference evidence="1" key="1">
    <citation type="submission" date="2019-08" db="EMBL/GenBank/DDBJ databases">
        <authorList>
            <person name="Kucharzyk K."/>
            <person name="Murdoch R.W."/>
            <person name="Higgins S."/>
            <person name="Loffler F."/>
        </authorList>
    </citation>
    <scope>NUCLEOTIDE SEQUENCE</scope>
</reference>
<proteinExistence type="predicted"/>
<name>A0A645EC31_9ZZZZ</name>